<evidence type="ECO:0000313" key="3">
    <source>
        <dbReference type="Proteomes" id="UP001212997"/>
    </source>
</evidence>
<feature type="region of interest" description="Disordered" evidence="1">
    <location>
        <begin position="42"/>
        <end position="142"/>
    </location>
</feature>
<feature type="compositionally biased region" description="Pro residues" evidence="1">
    <location>
        <begin position="49"/>
        <end position="59"/>
    </location>
</feature>
<dbReference type="AlphaFoldDB" id="A0AAD5UPX5"/>
<evidence type="ECO:0000256" key="1">
    <source>
        <dbReference type="SAM" id="MobiDB-lite"/>
    </source>
</evidence>
<sequence>MDAGAPGGNPPPNQAALQEQAFLDWLAAHIPPDQRDAFLGQAAGFLPGGAPPAIIPPQPANATKNAPKRNSQILTQKPNPQLSQESASLDTPMNASSKRNTSNSGTASRRVALTTRADNSPVPRKPSASPKSKEAYPSNQPR</sequence>
<gene>
    <name evidence="2" type="ORF">NLI96_g12528</name>
</gene>
<keyword evidence="3" id="KW-1185">Reference proteome</keyword>
<organism evidence="2 3">
    <name type="scientific">Meripilus lineatus</name>
    <dbReference type="NCBI Taxonomy" id="2056292"/>
    <lineage>
        <taxon>Eukaryota</taxon>
        <taxon>Fungi</taxon>
        <taxon>Dikarya</taxon>
        <taxon>Basidiomycota</taxon>
        <taxon>Agaricomycotina</taxon>
        <taxon>Agaricomycetes</taxon>
        <taxon>Polyporales</taxon>
        <taxon>Meripilaceae</taxon>
        <taxon>Meripilus</taxon>
    </lineage>
</organism>
<accession>A0AAD5UPX5</accession>
<evidence type="ECO:0000313" key="2">
    <source>
        <dbReference type="EMBL" id="KAJ3474312.1"/>
    </source>
</evidence>
<protein>
    <submittedName>
        <fullName evidence="2">Uncharacterized protein</fullName>
    </submittedName>
</protein>
<proteinExistence type="predicted"/>
<reference evidence="2" key="1">
    <citation type="submission" date="2022-07" db="EMBL/GenBank/DDBJ databases">
        <title>Genome Sequence of Physisporinus lineatus.</title>
        <authorList>
            <person name="Buettner E."/>
        </authorList>
    </citation>
    <scope>NUCLEOTIDE SEQUENCE</scope>
    <source>
        <strain evidence="2">VT162</strain>
    </source>
</reference>
<name>A0AAD5UPX5_9APHY</name>
<feature type="compositionally biased region" description="Polar residues" evidence="1">
    <location>
        <begin position="61"/>
        <end position="107"/>
    </location>
</feature>
<dbReference type="EMBL" id="JANAWD010001094">
    <property type="protein sequence ID" value="KAJ3474312.1"/>
    <property type="molecule type" value="Genomic_DNA"/>
</dbReference>
<dbReference type="Proteomes" id="UP001212997">
    <property type="component" value="Unassembled WGS sequence"/>
</dbReference>
<comment type="caution">
    <text evidence="2">The sequence shown here is derived from an EMBL/GenBank/DDBJ whole genome shotgun (WGS) entry which is preliminary data.</text>
</comment>